<dbReference type="Pfam" id="PF19619">
    <property type="entry name" value="DUF6124"/>
    <property type="match status" value="1"/>
</dbReference>
<evidence type="ECO:0000313" key="1">
    <source>
        <dbReference type="EMBL" id="MPR02875.1"/>
    </source>
</evidence>
<accession>A0A5N7KMC8</accession>
<proteinExistence type="predicted"/>
<name>A0A5N7KMC8_9PSED</name>
<dbReference type="EMBL" id="VUAZ01000068">
    <property type="protein sequence ID" value="MPR02875.1"/>
    <property type="molecule type" value="Genomic_DNA"/>
</dbReference>
<keyword evidence="2" id="KW-1185">Reference proteome</keyword>
<reference evidence="1 2" key="2">
    <citation type="journal article" date="2023" name="Plant Pathol.">
        <title>Dismantling and reorganizing Pseudomonas marginalis sensu#lato.</title>
        <authorList>
            <person name="Sawada H."/>
            <person name="Fujikawa T."/>
            <person name="Satou M."/>
        </authorList>
    </citation>
    <scope>NUCLEOTIDE SEQUENCE [LARGE SCALE GENOMIC DNA]</scope>
    <source>
        <strain evidence="1 2">MAFF 212408</strain>
    </source>
</reference>
<gene>
    <name evidence="1" type="ORF">F0169_12830</name>
</gene>
<comment type="caution">
    <text evidence="1">The sequence shown here is derived from an EMBL/GenBank/DDBJ whole genome shotgun (WGS) entry which is preliminary data.</text>
</comment>
<sequence length="112" mass="12103">MFKITPNPPSEPSLKLNQAAHRTIDRYLNPETAAPLLRPGLFSVAADTSSEALIANSYETFCSVTALLLDLSEDLTGKQRDVALAIHQLSELGVLLIDRLMEREAAVAVGQA</sequence>
<evidence type="ECO:0008006" key="3">
    <source>
        <dbReference type="Google" id="ProtNLM"/>
    </source>
</evidence>
<dbReference type="Proteomes" id="UP000326112">
    <property type="component" value="Unassembled WGS sequence"/>
</dbReference>
<organism evidence="1 2">
    <name type="scientific">Pseudomonas kitaguniensis</name>
    <dbReference type="NCBI Taxonomy" id="2607908"/>
    <lineage>
        <taxon>Bacteria</taxon>
        <taxon>Pseudomonadati</taxon>
        <taxon>Pseudomonadota</taxon>
        <taxon>Gammaproteobacteria</taxon>
        <taxon>Pseudomonadales</taxon>
        <taxon>Pseudomonadaceae</taxon>
        <taxon>Pseudomonas</taxon>
    </lineage>
</organism>
<reference evidence="1 2" key="1">
    <citation type="journal article" date="2020" name="Int. J. Syst. Evol. Microbiol.">
        <title>Pseudomonas kitaguniensis sp. nov., a pathogen causing bacterial rot of Welsh onion in Japan.</title>
        <authorList>
            <person name="Sawada H."/>
            <person name="Fujikawa T."/>
            <person name="Nishiwaki Y."/>
            <person name="Horita H."/>
        </authorList>
    </citation>
    <scope>NUCLEOTIDE SEQUENCE [LARGE SCALE GENOMIC DNA]</scope>
    <source>
        <strain evidence="1 2">MAFF 212408</strain>
    </source>
</reference>
<protein>
    <recommendedName>
        <fullName evidence="3">DUF3077 domain-containing protein</fullName>
    </recommendedName>
</protein>
<dbReference type="RefSeq" id="WP_152746738.1">
    <property type="nucleotide sequence ID" value="NZ_VUAZ01000068.1"/>
</dbReference>
<evidence type="ECO:0000313" key="2">
    <source>
        <dbReference type="Proteomes" id="UP000326112"/>
    </source>
</evidence>